<reference evidence="3 5" key="2">
    <citation type="submission" date="2021-03" db="EMBL/GenBank/DDBJ databases">
        <title>Mucilaginibacter strains isolated from gold and copper mining confer multi heavy-metal resistance.</title>
        <authorList>
            <person name="Li Y."/>
        </authorList>
    </citation>
    <scope>NUCLEOTIDE SEQUENCE [LARGE SCALE GENOMIC DNA]</scope>
    <source>
        <strain evidence="3 5">P2-4</strain>
    </source>
</reference>
<sequence>MFRRFTAILLLFSVLVMNLNSLWFYAGFRLNQDYIAAKLCANKSRPMLHCNGRCFLSKQLKKANSEEKSNENRTAKEIIFEAYYHGVNQFTVHIKLLAIFTSLVSFALLLRPLGAIFRPPAASSVHRYMLS</sequence>
<evidence type="ECO:0000313" key="2">
    <source>
        <dbReference type="EMBL" id="QEM04199.1"/>
    </source>
</evidence>
<dbReference type="EMBL" id="CP071880">
    <property type="protein sequence ID" value="QTE53317.1"/>
    <property type="molecule type" value="Genomic_DNA"/>
</dbReference>
<feature type="transmembrane region" description="Helical" evidence="1">
    <location>
        <begin position="90"/>
        <end position="110"/>
    </location>
</feature>
<organism evidence="2 4">
    <name type="scientific">Mucilaginibacter rubeus</name>
    <dbReference type="NCBI Taxonomy" id="2027860"/>
    <lineage>
        <taxon>Bacteria</taxon>
        <taxon>Pseudomonadati</taxon>
        <taxon>Bacteroidota</taxon>
        <taxon>Sphingobacteriia</taxon>
        <taxon>Sphingobacteriales</taxon>
        <taxon>Sphingobacteriaceae</taxon>
        <taxon>Mucilaginibacter</taxon>
    </lineage>
</organism>
<evidence type="ECO:0000313" key="4">
    <source>
        <dbReference type="Proteomes" id="UP000250557"/>
    </source>
</evidence>
<evidence type="ECO:0000256" key="1">
    <source>
        <dbReference type="SAM" id="Phobius"/>
    </source>
</evidence>
<keyword evidence="1" id="KW-1133">Transmembrane helix</keyword>
<reference evidence="2 4" key="1">
    <citation type="submission" date="2019-08" db="EMBL/GenBank/DDBJ databases">
        <title>Comparative genome analysis confer to the adaptation heavy metal polluted environment.</title>
        <authorList>
            <person name="Li Y."/>
        </authorList>
    </citation>
    <scope>NUCLEOTIDE SEQUENCE [LARGE SCALE GENOMIC DNA]</scope>
    <source>
        <strain evidence="2 4">P2</strain>
    </source>
</reference>
<gene>
    <name evidence="2" type="ORF">DIU31_012010</name>
    <name evidence="3" type="ORF">J3L21_15580</name>
</gene>
<evidence type="ECO:0000313" key="5">
    <source>
        <dbReference type="Proteomes" id="UP000663940"/>
    </source>
</evidence>
<keyword evidence="5" id="KW-1185">Reference proteome</keyword>
<dbReference type="EMBL" id="CP043451">
    <property type="protein sequence ID" value="QEM04199.1"/>
    <property type="molecule type" value="Genomic_DNA"/>
</dbReference>
<dbReference type="Proteomes" id="UP000250557">
    <property type="component" value="Chromosome"/>
</dbReference>
<keyword evidence="1" id="KW-0812">Transmembrane</keyword>
<dbReference type="AlphaFoldDB" id="A0AAE6JEH4"/>
<evidence type="ECO:0000313" key="3">
    <source>
        <dbReference type="EMBL" id="QTE53317.1"/>
    </source>
</evidence>
<proteinExistence type="predicted"/>
<keyword evidence="1" id="KW-0472">Membrane</keyword>
<dbReference type="Proteomes" id="UP000663940">
    <property type="component" value="Chromosome"/>
</dbReference>
<dbReference type="RefSeq" id="WP_112654955.1">
    <property type="nucleotide sequence ID" value="NZ_CP043451.1"/>
</dbReference>
<accession>A0AAE6JEH4</accession>
<protein>
    <submittedName>
        <fullName evidence="2">Uncharacterized protein</fullName>
    </submittedName>
</protein>
<name>A0AAE6JEH4_9SPHI</name>